<accession>X1I9N8</accession>
<protein>
    <submittedName>
        <fullName evidence="1">Uncharacterized protein</fullName>
    </submittedName>
</protein>
<organism evidence="1">
    <name type="scientific">marine sediment metagenome</name>
    <dbReference type="NCBI Taxonomy" id="412755"/>
    <lineage>
        <taxon>unclassified sequences</taxon>
        <taxon>metagenomes</taxon>
        <taxon>ecological metagenomes</taxon>
    </lineage>
</organism>
<proteinExistence type="predicted"/>
<dbReference type="AlphaFoldDB" id="X1I9N8"/>
<gene>
    <name evidence="1" type="ORF">S03H2_50517</name>
</gene>
<name>X1I9N8_9ZZZZ</name>
<dbReference type="EMBL" id="BARU01031994">
    <property type="protein sequence ID" value="GAH65960.1"/>
    <property type="molecule type" value="Genomic_DNA"/>
</dbReference>
<sequence length="35" mass="3917">TVCFNPGSEYGEGIFKGYLVEIEGDKILRLQRVEG</sequence>
<evidence type="ECO:0000313" key="1">
    <source>
        <dbReference type="EMBL" id="GAH65960.1"/>
    </source>
</evidence>
<reference evidence="1" key="1">
    <citation type="journal article" date="2014" name="Front. Microbiol.">
        <title>High frequency of phylogenetically diverse reductive dehalogenase-homologous genes in deep subseafloor sedimentary metagenomes.</title>
        <authorList>
            <person name="Kawai M."/>
            <person name="Futagami T."/>
            <person name="Toyoda A."/>
            <person name="Takaki Y."/>
            <person name="Nishi S."/>
            <person name="Hori S."/>
            <person name="Arai W."/>
            <person name="Tsubouchi T."/>
            <person name="Morono Y."/>
            <person name="Uchiyama I."/>
            <person name="Ito T."/>
            <person name="Fujiyama A."/>
            <person name="Inagaki F."/>
            <person name="Takami H."/>
        </authorList>
    </citation>
    <scope>NUCLEOTIDE SEQUENCE</scope>
    <source>
        <strain evidence="1">Expedition CK06-06</strain>
    </source>
</reference>
<feature type="non-terminal residue" evidence="1">
    <location>
        <position position="1"/>
    </location>
</feature>
<comment type="caution">
    <text evidence="1">The sequence shown here is derived from an EMBL/GenBank/DDBJ whole genome shotgun (WGS) entry which is preliminary data.</text>
</comment>